<dbReference type="Proteomes" id="UP000325516">
    <property type="component" value="Chromosome"/>
</dbReference>
<organism evidence="1 2">
    <name type="scientific">Microbacterium lushaniae</name>
    <dbReference type="NCBI Taxonomy" id="2614639"/>
    <lineage>
        <taxon>Bacteria</taxon>
        <taxon>Bacillati</taxon>
        <taxon>Actinomycetota</taxon>
        <taxon>Actinomycetes</taxon>
        <taxon>Micrococcales</taxon>
        <taxon>Microbacteriaceae</taxon>
        <taxon>Microbacterium</taxon>
    </lineage>
</organism>
<name>A0A5J6L5Z2_9MICO</name>
<dbReference type="AlphaFoldDB" id="A0A5J6L5Z2"/>
<protein>
    <submittedName>
        <fullName evidence="1">Uncharacterized protein</fullName>
    </submittedName>
</protein>
<keyword evidence="2" id="KW-1185">Reference proteome</keyword>
<dbReference type="EMBL" id="CP044232">
    <property type="protein sequence ID" value="QEW04024.1"/>
    <property type="molecule type" value="Genomic_DNA"/>
</dbReference>
<gene>
    <name evidence="1" type="ORF">F6J85_13615</name>
</gene>
<dbReference type="RefSeq" id="WP_150925762.1">
    <property type="nucleotide sequence ID" value="NZ_CP044232.1"/>
</dbReference>
<dbReference type="KEGG" id="mlz:F6J85_13615"/>
<proteinExistence type="predicted"/>
<sequence>MIRRPRAAVLGGVLLLVLALSGCGFGPDPETARAEARAVFDDLVSEMAAADPAVLRTVEPAAETEHPCGEEGQGSQRALVATATLSVTAATEAAEETVAAVAATLDSDTWDRIDPAAEVAGQQAWASPDGVVVTVTFDDPVLITAVFTPCQG</sequence>
<reference evidence="2" key="1">
    <citation type="submission" date="2019-09" db="EMBL/GenBank/DDBJ databases">
        <title>Mumia zhuanghuii sp. nov. isolated from the intestinal contents of plateau pika (Ochotona curzoniae) in the Qinghai-Tibet plateau of China.</title>
        <authorList>
            <person name="Tian Z."/>
        </authorList>
    </citation>
    <scope>NUCLEOTIDE SEQUENCE [LARGE SCALE GENOMIC DNA]</scope>
    <source>
        <strain evidence="2">L-031</strain>
    </source>
</reference>
<dbReference type="PROSITE" id="PS51257">
    <property type="entry name" value="PROKAR_LIPOPROTEIN"/>
    <property type="match status" value="1"/>
</dbReference>
<evidence type="ECO:0000313" key="1">
    <source>
        <dbReference type="EMBL" id="QEW04024.1"/>
    </source>
</evidence>
<accession>A0A5J6L5Z2</accession>
<evidence type="ECO:0000313" key="2">
    <source>
        <dbReference type="Proteomes" id="UP000325516"/>
    </source>
</evidence>